<feature type="region of interest" description="Disordered" evidence="1">
    <location>
        <begin position="626"/>
        <end position="648"/>
    </location>
</feature>
<reference evidence="3" key="1">
    <citation type="submission" date="2020-06" db="EMBL/GenBank/DDBJ databases">
        <authorList>
            <consortium name="Plant Systems Biology data submission"/>
        </authorList>
    </citation>
    <scope>NUCLEOTIDE SEQUENCE</scope>
    <source>
        <strain evidence="3">D6</strain>
    </source>
</reference>
<proteinExistence type="predicted"/>
<comment type="caution">
    <text evidence="3">The sequence shown here is derived from an EMBL/GenBank/DDBJ whole genome shotgun (WGS) entry which is preliminary data.</text>
</comment>
<organism evidence="3 4">
    <name type="scientific">Seminavis robusta</name>
    <dbReference type="NCBI Taxonomy" id="568900"/>
    <lineage>
        <taxon>Eukaryota</taxon>
        <taxon>Sar</taxon>
        <taxon>Stramenopiles</taxon>
        <taxon>Ochrophyta</taxon>
        <taxon>Bacillariophyta</taxon>
        <taxon>Bacillariophyceae</taxon>
        <taxon>Bacillariophycidae</taxon>
        <taxon>Naviculales</taxon>
        <taxon>Naviculaceae</taxon>
        <taxon>Seminavis</taxon>
    </lineage>
</organism>
<dbReference type="EMBL" id="CAICTM010000618">
    <property type="protein sequence ID" value="CAB9513878.1"/>
    <property type="molecule type" value="Genomic_DNA"/>
</dbReference>
<keyword evidence="2" id="KW-0732">Signal</keyword>
<evidence type="ECO:0000313" key="4">
    <source>
        <dbReference type="Proteomes" id="UP001153069"/>
    </source>
</evidence>
<evidence type="ECO:0000313" key="3">
    <source>
        <dbReference type="EMBL" id="CAB9513878.1"/>
    </source>
</evidence>
<dbReference type="Proteomes" id="UP001153069">
    <property type="component" value="Unassembled WGS sequence"/>
</dbReference>
<evidence type="ECO:0000256" key="1">
    <source>
        <dbReference type="SAM" id="MobiDB-lite"/>
    </source>
</evidence>
<evidence type="ECO:0000256" key="2">
    <source>
        <dbReference type="SAM" id="SignalP"/>
    </source>
</evidence>
<protein>
    <submittedName>
        <fullName evidence="3">Uncharacterized protein</fullName>
    </submittedName>
</protein>
<dbReference type="AlphaFoldDB" id="A0A9N8HG87"/>
<gene>
    <name evidence="3" type="ORF">SEMRO_619_G176430.1</name>
</gene>
<sequence>MLLNTRLFGVAATIVLHAAFTVQSFIVQPAINQNGRTRTTSSGSVSFRSEGKMVHSAFPSSSSALKATPNGNEVDAEFLGLGLGGAGMMNMLWSLAMGKKCVGVEMRGDPFLLIHWNIRADFYHQLGMIDEQMLKRYGKEGVPRRANGKLFKLAECFHSPKTCAGYVVADEVIDGHDKIHHIAGTILHYEFIDDRYRNGKPHRSVSVLKPPKIPKKPDPKAIQSTVREVLEGPSVFQTEANNVLILLRRYLEAVEEMDMERGLEVPRVRLFKRHRVKQEDGFAKDESGRVTKVEIEEVEELDYKGKLIRVPTPGGDVTIKGPELCVIAQGVNSCDAAQLGFTKRDVVVDHNDGHGPTVAQADYLAGFIDVLVDGRIRRRIASTFDKNGKEYWTRQIAVGHENDPQVGWILVQVPDYMTFCPIEAGTVDKSVKHDSPEYFAASQKLVYDFYIQETAKILEVPEEQLKGCRMAYGPKIFSLVERMGDDPRIAQNVIVAGDSFGNGHFLTSGGAMTGMVGHSMSVMKFWKSKDEEGVDLEDAFTRLSKDVKQGTQDWLDLSAKEFSSSTPVNFGIERINQVFEHSHVVDSERAESIDASRRMRHELAVQDPTDWRRPFFRNGKVLTAELTTPQEDNKPREGNSPQRRKSVKRWLKRMLA</sequence>
<accession>A0A9N8HG87</accession>
<feature type="signal peptide" evidence="2">
    <location>
        <begin position="1"/>
        <end position="24"/>
    </location>
</feature>
<feature type="chain" id="PRO_5040300523" evidence="2">
    <location>
        <begin position="25"/>
        <end position="656"/>
    </location>
</feature>
<name>A0A9N8HG87_9STRA</name>
<dbReference type="OrthoDB" id="3665856at2759"/>
<keyword evidence="4" id="KW-1185">Reference proteome</keyword>